<protein>
    <submittedName>
        <fullName evidence="4">Acetate kinase</fullName>
    </submittedName>
</protein>
<proteinExistence type="predicted"/>
<dbReference type="Proteomes" id="UP001162811">
    <property type="component" value="Unassembled WGS sequence"/>
</dbReference>
<dbReference type="GO" id="GO:0016301">
    <property type="term" value="F:kinase activity"/>
    <property type="evidence" value="ECO:0007669"/>
    <property type="project" value="UniProtKB-KW"/>
</dbReference>
<organism evidence="4 5">
    <name type="scientific">Ralstonia soli</name>
    <dbReference type="NCBI Taxonomy" id="2953896"/>
    <lineage>
        <taxon>Bacteria</taxon>
        <taxon>Pseudomonadati</taxon>
        <taxon>Pseudomonadota</taxon>
        <taxon>Betaproteobacteria</taxon>
        <taxon>Burkholderiales</taxon>
        <taxon>Burkholderiaceae</taxon>
        <taxon>Ralstonia</taxon>
    </lineage>
</organism>
<feature type="signal peptide" evidence="3">
    <location>
        <begin position="1"/>
        <end position="30"/>
    </location>
</feature>
<comment type="caution">
    <text evidence="4">The sequence shown here is derived from an EMBL/GenBank/DDBJ whole genome shotgun (WGS) entry which is preliminary data.</text>
</comment>
<keyword evidence="5" id="KW-1185">Reference proteome</keyword>
<feature type="chain" id="PRO_5045405586" evidence="3">
    <location>
        <begin position="31"/>
        <end position="440"/>
    </location>
</feature>
<evidence type="ECO:0000313" key="5">
    <source>
        <dbReference type="Proteomes" id="UP001162811"/>
    </source>
</evidence>
<keyword evidence="4" id="KW-0808">Transferase</keyword>
<evidence type="ECO:0000313" key="4">
    <source>
        <dbReference type="EMBL" id="MCO5397205.1"/>
    </source>
</evidence>
<keyword evidence="1" id="KW-0175">Coiled coil</keyword>
<evidence type="ECO:0000256" key="1">
    <source>
        <dbReference type="SAM" id="Coils"/>
    </source>
</evidence>
<dbReference type="EMBL" id="JAMXHT010000001">
    <property type="protein sequence ID" value="MCO5397205.1"/>
    <property type="molecule type" value="Genomic_DNA"/>
</dbReference>
<reference evidence="4" key="1">
    <citation type="submission" date="2022-06" db="EMBL/GenBank/DDBJ databases">
        <authorList>
            <person name="Lu C.-H."/>
        </authorList>
    </citation>
    <scope>NUCLEOTIDE SEQUENCE</scope>
    <source>
        <strain evidence="4">21MJYT02-11</strain>
    </source>
</reference>
<reference evidence="4" key="2">
    <citation type="journal article" date="2023" name="Front. Microbiol.">
        <title>Ralstonia chuxiongensis sp. nov., Ralstonia mojiangensis sp. nov., and Ralstonia soli sp. nov., isolated from tobacco fields, are three novel species in the family Burkholderiaceae.</title>
        <authorList>
            <person name="Lu C.H."/>
            <person name="Zhang Y.Y."/>
            <person name="Jiang N."/>
            <person name="Chen W."/>
            <person name="Shao X."/>
            <person name="Zhao Z.M."/>
            <person name="Lu W.L."/>
            <person name="Hu X."/>
            <person name="Xi Y.X."/>
            <person name="Zou S.Y."/>
            <person name="Wei Q.J."/>
            <person name="Lin Z.L."/>
            <person name="Gong L."/>
            <person name="Gai X.T."/>
            <person name="Zhang L.Q."/>
            <person name="Li J.Y."/>
            <person name="Jin Y."/>
            <person name="Xia Z.Y."/>
        </authorList>
    </citation>
    <scope>NUCLEOTIDE SEQUENCE</scope>
    <source>
        <strain evidence="4">21MJYT02-11</strain>
    </source>
</reference>
<feature type="compositionally biased region" description="Pro residues" evidence="2">
    <location>
        <begin position="115"/>
        <end position="124"/>
    </location>
</feature>
<name>A0ABT1AFM9_9RALS</name>
<feature type="coiled-coil region" evidence="1">
    <location>
        <begin position="43"/>
        <end position="77"/>
    </location>
</feature>
<evidence type="ECO:0000256" key="3">
    <source>
        <dbReference type="SAM" id="SignalP"/>
    </source>
</evidence>
<accession>A0ABT1AFM9</accession>
<dbReference type="RefSeq" id="WP_252676608.1">
    <property type="nucleotide sequence ID" value="NZ_JAMXHT010000001.1"/>
</dbReference>
<keyword evidence="3" id="KW-0732">Signal</keyword>
<feature type="region of interest" description="Disordered" evidence="2">
    <location>
        <begin position="88"/>
        <end position="127"/>
    </location>
</feature>
<sequence length="440" mass="47704">MTPLPWWPQCGSMHAVACACLLLCSGPVFAQTNEPVDDKPPSLEAIQRQLAEAQARLQELKRSIQQQEAHLRSMRRALGMSERQLDTVRGAGAPGAGADVPQLAQNEQPGNTPVGKPPEPPDQPPRIAQIFDEPSALTPPGKFVVEPSLQMAYSSSDRVALVGYTIIPALLIGLIDVRQVKTTTLTSTLAVRYGLAKRWELEARVPYVYSTSDTVSREIFTGTATDNAFSSHGHGIGDVELTARYQLNAGGVDKPFYIGWMRFKTRTGKDPFEVTTDCVTRCVSNTTGTGLPLQQPTGSGFFAVQPGLTWLFPTDPAVFFGSVSYLHNFERKDVSLNLVDGSKQFLGNVKAGDIIGLNFGMGLALNEKASFSIGYDQSIIGPTKQNGQRVPGSVRTILGTLLVGYSYRFSPRMTMNLSVGAGLTRDTPDLTVTLRVPIQF</sequence>
<evidence type="ECO:0000256" key="2">
    <source>
        <dbReference type="SAM" id="MobiDB-lite"/>
    </source>
</evidence>
<gene>
    <name evidence="4" type="ORF">NG900_03215</name>
</gene>
<keyword evidence="4" id="KW-0418">Kinase</keyword>